<dbReference type="InterPro" id="IPR037294">
    <property type="entry name" value="ABC_BtuC-like"/>
</dbReference>
<feature type="transmembrane region" description="Helical" evidence="6">
    <location>
        <begin position="20"/>
        <end position="39"/>
    </location>
</feature>
<dbReference type="GO" id="GO:0055085">
    <property type="term" value="P:transmembrane transport"/>
    <property type="evidence" value="ECO:0007669"/>
    <property type="project" value="InterPro"/>
</dbReference>
<evidence type="ECO:0008006" key="8">
    <source>
        <dbReference type="Google" id="ProtNLM"/>
    </source>
</evidence>
<keyword evidence="5 6" id="KW-0472">Membrane</keyword>
<feature type="non-terminal residue" evidence="7">
    <location>
        <position position="77"/>
    </location>
</feature>
<evidence type="ECO:0000256" key="6">
    <source>
        <dbReference type="SAM" id="Phobius"/>
    </source>
</evidence>
<name>X1TM91_9ZZZZ</name>
<dbReference type="EMBL" id="BARW01026524">
    <property type="protein sequence ID" value="GAJ06384.1"/>
    <property type="molecule type" value="Genomic_DNA"/>
</dbReference>
<dbReference type="GO" id="GO:0010043">
    <property type="term" value="P:response to zinc ion"/>
    <property type="evidence" value="ECO:0007669"/>
    <property type="project" value="TreeGrafter"/>
</dbReference>
<reference evidence="7" key="1">
    <citation type="journal article" date="2014" name="Front. Microbiol.">
        <title>High frequency of phylogenetically diverse reductive dehalogenase-homologous genes in deep subseafloor sedimentary metagenomes.</title>
        <authorList>
            <person name="Kawai M."/>
            <person name="Futagami T."/>
            <person name="Toyoda A."/>
            <person name="Takaki Y."/>
            <person name="Nishi S."/>
            <person name="Hori S."/>
            <person name="Arai W."/>
            <person name="Tsubouchi T."/>
            <person name="Morono Y."/>
            <person name="Uchiyama I."/>
            <person name="Ito T."/>
            <person name="Fujiyama A."/>
            <person name="Inagaki F."/>
            <person name="Takami H."/>
        </authorList>
    </citation>
    <scope>NUCLEOTIDE SEQUENCE</scope>
    <source>
        <strain evidence="7">Expedition CK06-06</strain>
    </source>
</reference>
<dbReference type="Pfam" id="PF00950">
    <property type="entry name" value="ABC-3"/>
    <property type="match status" value="1"/>
</dbReference>
<evidence type="ECO:0000256" key="1">
    <source>
        <dbReference type="ARBA" id="ARBA00004141"/>
    </source>
</evidence>
<proteinExistence type="inferred from homology"/>
<evidence type="ECO:0000256" key="5">
    <source>
        <dbReference type="ARBA" id="ARBA00023136"/>
    </source>
</evidence>
<keyword evidence="3 6" id="KW-0812">Transmembrane</keyword>
<dbReference type="AlphaFoldDB" id="X1TM91"/>
<comment type="subcellular location">
    <subcellularLocation>
        <location evidence="1">Membrane</location>
        <topology evidence="1">Multi-pass membrane protein</topology>
    </subcellularLocation>
</comment>
<evidence type="ECO:0000313" key="7">
    <source>
        <dbReference type="EMBL" id="GAJ06384.1"/>
    </source>
</evidence>
<dbReference type="PANTHER" id="PTHR30477">
    <property type="entry name" value="ABC-TRANSPORTER METAL-BINDING PROTEIN"/>
    <property type="match status" value="1"/>
</dbReference>
<evidence type="ECO:0000256" key="2">
    <source>
        <dbReference type="ARBA" id="ARBA00008034"/>
    </source>
</evidence>
<feature type="transmembrane region" description="Helical" evidence="6">
    <location>
        <begin position="51"/>
        <end position="74"/>
    </location>
</feature>
<evidence type="ECO:0000256" key="3">
    <source>
        <dbReference type="ARBA" id="ARBA00022692"/>
    </source>
</evidence>
<keyword evidence="4 6" id="KW-1133">Transmembrane helix</keyword>
<accession>X1TM91</accession>
<dbReference type="PANTHER" id="PTHR30477:SF0">
    <property type="entry name" value="METAL TRANSPORT SYSTEM MEMBRANE PROTEIN TM_0125-RELATED"/>
    <property type="match status" value="1"/>
</dbReference>
<comment type="similarity">
    <text evidence="2">Belongs to the ABC-3 integral membrane protein family.</text>
</comment>
<gene>
    <name evidence="7" type="ORF">S12H4_43238</name>
</gene>
<organism evidence="7">
    <name type="scientific">marine sediment metagenome</name>
    <dbReference type="NCBI Taxonomy" id="412755"/>
    <lineage>
        <taxon>unclassified sequences</taxon>
        <taxon>metagenomes</taxon>
        <taxon>ecological metagenomes</taxon>
    </lineage>
</organism>
<sequence length="77" mass="8216">MIYQNFFEALMEFTFLQRALVTSILVGVICGLVGVFIILRQLVFMGAGIAHASFAGGALGILIGVNPFLTIFMFGAG</sequence>
<dbReference type="SUPFAM" id="SSF81345">
    <property type="entry name" value="ABC transporter involved in vitamin B12 uptake, BtuC"/>
    <property type="match status" value="1"/>
</dbReference>
<comment type="caution">
    <text evidence="7">The sequence shown here is derived from an EMBL/GenBank/DDBJ whole genome shotgun (WGS) entry which is preliminary data.</text>
</comment>
<dbReference type="InterPro" id="IPR001626">
    <property type="entry name" value="ABC_TroCD"/>
</dbReference>
<protein>
    <recommendedName>
        <fullName evidence="8">Metal ABC transporter permease</fullName>
    </recommendedName>
</protein>
<evidence type="ECO:0000256" key="4">
    <source>
        <dbReference type="ARBA" id="ARBA00022989"/>
    </source>
</evidence>
<dbReference type="GO" id="GO:0043190">
    <property type="term" value="C:ATP-binding cassette (ABC) transporter complex"/>
    <property type="evidence" value="ECO:0007669"/>
    <property type="project" value="InterPro"/>
</dbReference>